<evidence type="ECO:0000256" key="3">
    <source>
        <dbReference type="ARBA" id="ARBA00007812"/>
    </source>
</evidence>
<dbReference type="UniPathway" id="UPA00049">
    <property type="reaction ID" value="UER00059"/>
</dbReference>
<keyword evidence="9 12" id="KW-0786">Thiamine pyrophosphate</keyword>
<protein>
    <recommendedName>
        <fullName evidence="4 12">Acetolactate synthase</fullName>
        <ecNumber evidence="4 12">2.2.1.6</ecNumber>
    </recommendedName>
</protein>
<dbReference type="GO" id="GO:0005948">
    <property type="term" value="C:acetolactate synthase complex"/>
    <property type="evidence" value="ECO:0007669"/>
    <property type="project" value="TreeGrafter"/>
</dbReference>
<comment type="cofactor">
    <cofactor evidence="12">
        <name>Mg(2+)</name>
        <dbReference type="ChEBI" id="CHEBI:18420"/>
    </cofactor>
    <text evidence="12">Binds 1 Mg(2+) ion per subunit.</text>
</comment>
<dbReference type="PROSITE" id="PS00187">
    <property type="entry name" value="TPP_ENZYMES"/>
    <property type="match status" value="1"/>
</dbReference>
<keyword evidence="8 12" id="KW-0460">Magnesium</keyword>
<dbReference type="CDD" id="cd02015">
    <property type="entry name" value="TPP_AHAS"/>
    <property type="match status" value="1"/>
</dbReference>
<dbReference type="InterPro" id="IPR029061">
    <property type="entry name" value="THDP-binding"/>
</dbReference>
<name>A0A161VG81_SECCO</name>
<evidence type="ECO:0000256" key="12">
    <source>
        <dbReference type="RuleBase" id="RU003591"/>
    </source>
</evidence>
<dbReference type="InterPro" id="IPR029035">
    <property type="entry name" value="DHS-like_NAD/FAD-binding_dom"/>
</dbReference>
<evidence type="ECO:0000259" key="14">
    <source>
        <dbReference type="Pfam" id="PF02775"/>
    </source>
</evidence>
<dbReference type="GO" id="GO:0030976">
    <property type="term" value="F:thiamine pyrophosphate binding"/>
    <property type="evidence" value="ECO:0007669"/>
    <property type="project" value="UniProtKB-UniRule"/>
</dbReference>
<evidence type="ECO:0000256" key="11">
    <source>
        <dbReference type="ARBA" id="ARBA00048670"/>
    </source>
</evidence>
<keyword evidence="6 12" id="KW-0808">Transferase</keyword>
<evidence type="ECO:0000256" key="8">
    <source>
        <dbReference type="ARBA" id="ARBA00022842"/>
    </source>
</evidence>
<dbReference type="InterPro" id="IPR000399">
    <property type="entry name" value="TPP-bd_CS"/>
</dbReference>
<comment type="similarity">
    <text evidence="3 12">Belongs to the TPP enzyme family.</text>
</comment>
<evidence type="ECO:0000256" key="4">
    <source>
        <dbReference type="ARBA" id="ARBA00013145"/>
    </source>
</evidence>
<comment type="pathway">
    <text evidence="2 12">Amino-acid biosynthesis; L-valine biosynthesis; L-valine from pyruvate: step 1/4.</text>
</comment>
<feature type="domain" description="Thiamine pyrophosphate enzyme TPP-binding" evidence="14">
    <location>
        <begin position="394"/>
        <end position="542"/>
    </location>
</feature>
<keyword evidence="7 12" id="KW-0479">Metal-binding</keyword>
<evidence type="ECO:0000256" key="2">
    <source>
        <dbReference type="ARBA" id="ARBA00005025"/>
    </source>
</evidence>
<reference evidence="16 17" key="1">
    <citation type="submission" date="2015-02" db="EMBL/GenBank/DDBJ databases">
        <title>Draft genome sequence of Lactobacillus collinoides CUPV2371 isolated from a natural cider, the first genome sequence of a strain of this species.</title>
        <authorList>
            <person name="Puertas A.I."/>
            <person name="Spano G."/>
            <person name="Capozzi V."/>
            <person name="Lamontanara A."/>
            <person name="Orru L."/>
            <person name="Duenas M.T."/>
        </authorList>
    </citation>
    <scope>NUCLEOTIDE SEQUENCE [LARGE SCALE GENOMIC DNA]</scope>
    <source>
        <strain evidence="16 17">237</strain>
    </source>
</reference>
<dbReference type="Pfam" id="PF00205">
    <property type="entry name" value="TPP_enzyme_M"/>
    <property type="match status" value="1"/>
</dbReference>
<evidence type="ECO:0000313" key="16">
    <source>
        <dbReference type="EMBL" id="KZL37144.1"/>
    </source>
</evidence>
<comment type="cofactor">
    <cofactor evidence="12">
        <name>thiamine diphosphate</name>
        <dbReference type="ChEBI" id="CHEBI:58937"/>
    </cofactor>
    <text evidence="12">Binds 1 thiamine pyrophosphate per subunit.</text>
</comment>
<dbReference type="Gene3D" id="3.40.50.1220">
    <property type="entry name" value="TPP-binding domain"/>
    <property type="match status" value="1"/>
</dbReference>
<comment type="caution">
    <text evidence="16">The sequence shown here is derived from an EMBL/GenBank/DDBJ whole genome shotgun (WGS) entry which is preliminary data.</text>
</comment>
<dbReference type="SUPFAM" id="SSF52518">
    <property type="entry name" value="Thiamin diphosphate-binding fold (THDP-binding)"/>
    <property type="match status" value="2"/>
</dbReference>
<dbReference type="FunFam" id="3.40.50.1220:FF:000008">
    <property type="entry name" value="Acetolactate synthase"/>
    <property type="match status" value="1"/>
</dbReference>
<evidence type="ECO:0000256" key="7">
    <source>
        <dbReference type="ARBA" id="ARBA00022723"/>
    </source>
</evidence>
<evidence type="ECO:0000259" key="13">
    <source>
        <dbReference type="Pfam" id="PF00205"/>
    </source>
</evidence>
<dbReference type="EMBL" id="JYDC01000083">
    <property type="protein sequence ID" value="KZL37144.1"/>
    <property type="molecule type" value="Genomic_DNA"/>
</dbReference>
<dbReference type="EC" id="2.2.1.6" evidence="4 12"/>
<dbReference type="InterPro" id="IPR039368">
    <property type="entry name" value="AHAS_TPP"/>
</dbReference>
<dbReference type="RefSeq" id="WP_063285641.1">
    <property type="nucleotide sequence ID" value="NZ_JYDC01000083.1"/>
</dbReference>
<sequence length="566" mass="60989">MDAEITPPATTTTETGARILVDTLRQQGVTQLFGYPGGTILSLFDAMYDRAFNITIVRHEQGATHAAEGYAKATGKTGVVSVTSGPGASNAVTGIADAMMDSVPMVVFTGQVGRKVLGTEAFQELNTMDVTKPIVKANFQIMDVNDLQTTINDAFELAQSGRKGPVVIDLPKDVLDETAEFQPTPEPHAAPDQSFDTATLEDGMQALSKAKRPIAIVGAGTAASGGAEKFNEFIHNWQLPVVSTLLGLGTVTDSDPLFLGMGGMHGTYAANMALAETDFIVNVGSRFDDRLVPKPAGYADDKTILHIDIDTKELNKTFATQFAVQADAKAALTAMTASSAAKPDTTDWRARTEEWATTHPNRAESAQNAPGFDPQAVIAAAGKTTNGDATVVTDVGQHQMWVAQAYPFTRTKQIITSGGLGTMGYGLPAAIGAKFANPDKDVILFVGDGGFQMTSEELEVIANEDLNIKIFLLNNHALGMIRQWQDQFYSQHRYKSLFDRQPNFDKLMAAYDLQYQKLSPDEDLDEQMTKIFADTHATLIEVTVPVDEQAYPMVAPGHTNDDMFGM</sequence>
<dbReference type="UniPathway" id="UPA00047">
    <property type="reaction ID" value="UER00055"/>
</dbReference>
<evidence type="ECO:0000256" key="5">
    <source>
        <dbReference type="ARBA" id="ARBA00022605"/>
    </source>
</evidence>
<comment type="catalytic activity">
    <reaction evidence="11 12">
        <text>2 pyruvate + H(+) = (2S)-2-acetolactate + CO2</text>
        <dbReference type="Rhea" id="RHEA:25249"/>
        <dbReference type="ChEBI" id="CHEBI:15361"/>
        <dbReference type="ChEBI" id="CHEBI:15378"/>
        <dbReference type="ChEBI" id="CHEBI:16526"/>
        <dbReference type="ChEBI" id="CHEBI:58476"/>
        <dbReference type="EC" id="2.2.1.6"/>
    </reaction>
</comment>
<comment type="pathway">
    <text evidence="1 12">Amino-acid biosynthesis; L-isoleucine biosynthesis; L-isoleucine from 2-oxobutanoate: step 1/4.</text>
</comment>
<dbReference type="Gene3D" id="3.40.50.970">
    <property type="match status" value="2"/>
</dbReference>
<dbReference type="FunFam" id="3.40.50.970:FF:000007">
    <property type="entry name" value="Acetolactate synthase"/>
    <property type="match status" value="1"/>
</dbReference>
<dbReference type="Proteomes" id="UP000076480">
    <property type="component" value="Unassembled WGS sequence"/>
</dbReference>
<organism evidence="16 17">
    <name type="scientific">Secundilactobacillus collinoides</name>
    <name type="common">Lactobacillus collinoides</name>
    <dbReference type="NCBI Taxonomy" id="33960"/>
    <lineage>
        <taxon>Bacteria</taxon>
        <taxon>Bacillati</taxon>
        <taxon>Bacillota</taxon>
        <taxon>Bacilli</taxon>
        <taxon>Lactobacillales</taxon>
        <taxon>Lactobacillaceae</taxon>
        <taxon>Secundilactobacillus</taxon>
    </lineage>
</organism>
<dbReference type="Pfam" id="PF02776">
    <property type="entry name" value="TPP_enzyme_N"/>
    <property type="match status" value="1"/>
</dbReference>
<dbReference type="CDD" id="cd07035">
    <property type="entry name" value="TPP_PYR_POX_like"/>
    <property type="match status" value="1"/>
</dbReference>
<dbReference type="PATRIC" id="fig|33960.6.peg.3315"/>
<dbReference type="InterPro" id="IPR045229">
    <property type="entry name" value="TPP_enz"/>
</dbReference>
<keyword evidence="10 12" id="KW-0100">Branched-chain amino acid biosynthesis</keyword>
<evidence type="ECO:0000259" key="15">
    <source>
        <dbReference type="Pfam" id="PF02776"/>
    </source>
</evidence>
<dbReference type="GO" id="GO:0009097">
    <property type="term" value="P:isoleucine biosynthetic process"/>
    <property type="evidence" value="ECO:0007669"/>
    <property type="project" value="UniProtKB-UniPathway"/>
</dbReference>
<dbReference type="GO" id="GO:0009099">
    <property type="term" value="P:L-valine biosynthetic process"/>
    <property type="evidence" value="ECO:0007669"/>
    <property type="project" value="UniProtKB-UniPathway"/>
</dbReference>
<feature type="domain" description="Thiamine pyrophosphate enzyme N-terminal TPP-binding" evidence="15">
    <location>
        <begin position="15"/>
        <end position="128"/>
    </location>
</feature>
<accession>A0A161VG81</accession>
<dbReference type="Pfam" id="PF02775">
    <property type="entry name" value="TPP_enzyme_C"/>
    <property type="match status" value="1"/>
</dbReference>
<dbReference type="InterPro" id="IPR012000">
    <property type="entry name" value="Thiamin_PyroP_enz_cen_dom"/>
</dbReference>
<proteinExistence type="inferred from homology"/>
<dbReference type="InterPro" id="IPR012001">
    <property type="entry name" value="Thiamin_PyroP_enz_TPP-bd_dom"/>
</dbReference>
<evidence type="ECO:0000256" key="9">
    <source>
        <dbReference type="ARBA" id="ARBA00023052"/>
    </source>
</evidence>
<evidence type="ECO:0000256" key="6">
    <source>
        <dbReference type="ARBA" id="ARBA00022679"/>
    </source>
</evidence>
<keyword evidence="17" id="KW-1185">Reference proteome</keyword>
<feature type="domain" description="Thiamine pyrophosphate enzyme central" evidence="13">
    <location>
        <begin position="204"/>
        <end position="334"/>
    </location>
</feature>
<dbReference type="NCBIfam" id="TIGR00118">
    <property type="entry name" value="acolac_lg"/>
    <property type="match status" value="1"/>
</dbReference>
<dbReference type="GO" id="GO:0000287">
    <property type="term" value="F:magnesium ion binding"/>
    <property type="evidence" value="ECO:0007669"/>
    <property type="project" value="UniProtKB-UniRule"/>
</dbReference>
<dbReference type="InterPro" id="IPR011766">
    <property type="entry name" value="TPP_enzyme_TPP-bd"/>
</dbReference>
<evidence type="ECO:0000256" key="10">
    <source>
        <dbReference type="ARBA" id="ARBA00023304"/>
    </source>
</evidence>
<dbReference type="AlphaFoldDB" id="A0A161VG81"/>
<gene>
    <name evidence="16" type="ORF">TY91_12995</name>
</gene>
<evidence type="ECO:0000313" key="17">
    <source>
        <dbReference type="Proteomes" id="UP000076480"/>
    </source>
</evidence>
<dbReference type="PANTHER" id="PTHR18968:SF13">
    <property type="entry name" value="ACETOLACTATE SYNTHASE CATALYTIC SUBUNIT, MITOCHONDRIAL"/>
    <property type="match status" value="1"/>
</dbReference>
<dbReference type="GO" id="GO:0050660">
    <property type="term" value="F:flavin adenine dinucleotide binding"/>
    <property type="evidence" value="ECO:0007669"/>
    <property type="project" value="InterPro"/>
</dbReference>
<dbReference type="PANTHER" id="PTHR18968">
    <property type="entry name" value="THIAMINE PYROPHOSPHATE ENZYMES"/>
    <property type="match status" value="1"/>
</dbReference>
<dbReference type="SUPFAM" id="SSF52467">
    <property type="entry name" value="DHS-like NAD/FAD-binding domain"/>
    <property type="match status" value="1"/>
</dbReference>
<keyword evidence="5 12" id="KW-0028">Amino-acid biosynthesis</keyword>
<dbReference type="InterPro" id="IPR012846">
    <property type="entry name" value="Acetolactate_synth_lsu"/>
</dbReference>
<dbReference type="GO" id="GO:0003984">
    <property type="term" value="F:acetolactate synthase activity"/>
    <property type="evidence" value="ECO:0007669"/>
    <property type="project" value="UniProtKB-EC"/>
</dbReference>
<evidence type="ECO:0000256" key="1">
    <source>
        <dbReference type="ARBA" id="ARBA00004974"/>
    </source>
</evidence>
<dbReference type="OrthoDB" id="4494979at2"/>